<dbReference type="SUPFAM" id="SSF51905">
    <property type="entry name" value="FAD/NAD(P)-binding domain"/>
    <property type="match status" value="1"/>
</dbReference>
<dbReference type="PANTHER" id="PTHR43557:SF2">
    <property type="entry name" value="RIESKE DOMAIN-CONTAINING PROTEIN-RELATED"/>
    <property type="match status" value="1"/>
</dbReference>
<organism evidence="7 8">
    <name type="scientific">Teladorsagia circumcincta</name>
    <name type="common">Brown stomach worm</name>
    <name type="synonym">Ostertagia circumcincta</name>
    <dbReference type="NCBI Taxonomy" id="45464"/>
    <lineage>
        <taxon>Eukaryota</taxon>
        <taxon>Metazoa</taxon>
        <taxon>Ecdysozoa</taxon>
        <taxon>Nematoda</taxon>
        <taxon>Chromadorea</taxon>
        <taxon>Rhabditida</taxon>
        <taxon>Rhabditina</taxon>
        <taxon>Rhabditomorpha</taxon>
        <taxon>Strongyloidea</taxon>
        <taxon>Trichostrongylidae</taxon>
        <taxon>Teladorsagia</taxon>
    </lineage>
</organism>
<dbReference type="Proteomes" id="UP000230423">
    <property type="component" value="Unassembled WGS sequence"/>
</dbReference>
<keyword evidence="3" id="KW-0274">FAD</keyword>
<dbReference type="GO" id="GO:0016651">
    <property type="term" value="F:oxidoreductase activity, acting on NAD(P)H"/>
    <property type="evidence" value="ECO:0007669"/>
    <property type="project" value="TreeGrafter"/>
</dbReference>
<gene>
    <name evidence="7" type="ORF">TELCIR_25951</name>
</gene>
<dbReference type="InterPro" id="IPR023753">
    <property type="entry name" value="FAD/NAD-binding_dom"/>
</dbReference>
<feature type="domain" description="FAD/NAD(P)-binding" evidence="6">
    <location>
        <begin position="1"/>
        <end position="94"/>
    </location>
</feature>
<dbReference type="OrthoDB" id="5840486at2759"/>
<evidence type="ECO:0000256" key="2">
    <source>
        <dbReference type="ARBA" id="ARBA00022630"/>
    </source>
</evidence>
<name>A0A2G9T476_TELCI</name>
<dbReference type="PANTHER" id="PTHR43557">
    <property type="entry name" value="APOPTOSIS-INDUCING FACTOR 1"/>
    <property type="match status" value="1"/>
</dbReference>
<keyword evidence="5" id="KW-0732">Signal</keyword>
<evidence type="ECO:0000256" key="1">
    <source>
        <dbReference type="ARBA" id="ARBA00001974"/>
    </source>
</evidence>
<evidence type="ECO:0000256" key="3">
    <source>
        <dbReference type="ARBA" id="ARBA00022827"/>
    </source>
</evidence>
<accession>A0A2G9T476</accession>
<comment type="cofactor">
    <cofactor evidence="1">
        <name>FAD</name>
        <dbReference type="ChEBI" id="CHEBI:57692"/>
    </cofactor>
</comment>
<dbReference type="EMBL" id="KZ427183">
    <property type="protein sequence ID" value="PIO52741.1"/>
    <property type="molecule type" value="Genomic_DNA"/>
</dbReference>
<dbReference type="AlphaFoldDB" id="A0A2G9T476"/>
<evidence type="ECO:0000313" key="8">
    <source>
        <dbReference type="Proteomes" id="UP000230423"/>
    </source>
</evidence>
<sequence>MEIASALVLTAASVTVVCMTEEPLPALGADIGAAELSLSTEILQKFEAKGVKILVNTTAKSFQGSDQVNGVVLDTGATLEADVVVVGIVGREFSLEANAFGPYHHHQS</sequence>
<dbReference type="InterPro" id="IPR050446">
    <property type="entry name" value="FAD-oxidoreductase/Apoptosis"/>
</dbReference>
<protein>
    <submittedName>
        <fullName evidence="7">Pyridine nucleotide-disulfide oxidoreductase</fullName>
    </submittedName>
</protein>
<feature type="chain" id="PRO_5013681615" evidence="5">
    <location>
        <begin position="21"/>
        <end position="108"/>
    </location>
</feature>
<dbReference type="Pfam" id="PF07992">
    <property type="entry name" value="Pyr_redox_2"/>
    <property type="match status" value="1"/>
</dbReference>
<evidence type="ECO:0000256" key="5">
    <source>
        <dbReference type="SAM" id="SignalP"/>
    </source>
</evidence>
<keyword evidence="8" id="KW-1185">Reference proteome</keyword>
<dbReference type="GO" id="GO:0005737">
    <property type="term" value="C:cytoplasm"/>
    <property type="evidence" value="ECO:0007669"/>
    <property type="project" value="TreeGrafter"/>
</dbReference>
<keyword evidence="2" id="KW-0285">Flavoprotein</keyword>
<evidence type="ECO:0000259" key="6">
    <source>
        <dbReference type="Pfam" id="PF07992"/>
    </source>
</evidence>
<evidence type="ECO:0000256" key="4">
    <source>
        <dbReference type="ARBA" id="ARBA00023002"/>
    </source>
</evidence>
<proteinExistence type="predicted"/>
<evidence type="ECO:0000313" key="7">
    <source>
        <dbReference type="EMBL" id="PIO52741.1"/>
    </source>
</evidence>
<dbReference type="InterPro" id="IPR036188">
    <property type="entry name" value="FAD/NAD-bd_sf"/>
</dbReference>
<dbReference type="Gene3D" id="3.50.50.60">
    <property type="entry name" value="FAD/NAD(P)-binding domain"/>
    <property type="match status" value="1"/>
</dbReference>
<keyword evidence="4" id="KW-0560">Oxidoreductase</keyword>
<reference evidence="7 8" key="1">
    <citation type="submission" date="2015-09" db="EMBL/GenBank/DDBJ databases">
        <title>Draft genome of the parasitic nematode Teladorsagia circumcincta isolate WARC Sus (inbred).</title>
        <authorList>
            <person name="Mitreva M."/>
        </authorList>
    </citation>
    <scope>NUCLEOTIDE SEQUENCE [LARGE SCALE GENOMIC DNA]</scope>
    <source>
        <strain evidence="7 8">S</strain>
    </source>
</reference>
<feature type="signal peptide" evidence="5">
    <location>
        <begin position="1"/>
        <end position="20"/>
    </location>
</feature>